<protein>
    <submittedName>
        <fullName evidence="2">Uncharacterized protein</fullName>
    </submittedName>
</protein>
<name>A0AAI9ULV8_9PEZI</name>
<feature type="region of interest" description="Disordered" evidence="1">
    <location>
        <begin position="79"/>
        <end position="103"/>
    </location>
</feature>
<evidence type="ECO:0000313" key="3">
    <source>
        <dbReference type="Proteomes" id="UP001239795"/>
    </source>
</evidence>
<accession>A0AAI9ULV8</accession>
<keyword evidence="3" id="KW-1185">Reference proteome</keyword>
<gene>
    <name evidence="2" type="ORF">CMEL01_02407</name>
</gene>
<evidence type="ECO:0000256" key="1">
    <source>
        <dbReference type="SAM" id="MobiDB-lite"/>
    </source>
</evidence>
<proteinExistence type="predicted"/>
<dbReference type="AlphaFoldDB" id="A0AAI9ULV8"/>
<dbReference type="EMBL" id="MLGG01000013">
    <property type="protein sequence ID" value="KAK1459408.1"/>
    <property type="molecule type" value="Genomic_DNA"/>
</dbReference>
<evidence type="ECO:0000313" key="2">
    <source>
        <dbReference type="EMBL" id="KAK1459408.1"/>
    </source>
</evidence>
<comment type="caution">
    <text evidence="2">The sequence shown here is derived from an EMBL/GenBank/DDBJ whole genome shotgun (WGS) entry which is preliminary data.</text>
</comment>
<dbReference type="Proteomes" id="UP001239795">
    <property type="component" value="Unassembled WGS sequence"/>
</dbReference>
<reference evidence="2 3" key="1">
    <citation type="submission" date="2016-10" db="EMBL/GenBank/DDBJ databases">
        <title>The genome sequence of Colletotrichum fioriniae PJ7.</title>
        <authorList>
            <person name="Baroncelli R."/>
        </authorList>
    </citation>
    <scope>NUCLEOTIDE SEQUENCE [LARGE SCALE GENOMIC DNA]</scope>
    <source>
        <strain evidence="2">Col 31</strain>
    </source>
</reference>
<organism evidence="2 3">
    <name type="scientific">Colletotrichum melonis</name>
    <dbReference type="NCBI Taxonomy" id="1209925"/>
    <lineage>
        <taxon>Eukaryota</taxon>
        <taxon>Fungi</taxon>
        <taxon>Dikarya</taxon>
        <taxon>Ascomycota</taxon>
        <taxon>Pezizomycotina</taxon>
        <taxon>Sordariomycetes</taxon>
        <taxon>Hypocreomycetidae</taxon>
        <taxon>Glomerellales</taxon>
        <taxon>Glomerellaceae</taxon>
        <taxon>Colletotrichum</taxon>
        <taxon>Colletotrichum acutatum species complex</taxon>
    </lineage>
</organism>
<sequence length="103" mass="11157">MISQSGYVPIWPVTHHPTSSLQFQEHYHFSSTTSNPSLPLQYLPLQRTNSIGSLVPGAGLERTPLFCIHREFAIASAGTGLESHPAGRHTSGRHPSPIPTTCA</sequence>